<protein>
    <submittedName>
        <fullName evidence="1">Uncharacterized protein</fullName>
    </submittedName>
</protein>
<accession>A0A2S0K044</accession>
<dbReference type="EMBL" id="UFSZ01000001">
    <property type="protein sequence ID" value="SUV17485.1"/>
    <property type="molecule type" value="Genomic_DNA"/>
</dbReference>
<dbReference type="EMBL" id="CP019980">
    <property type="protein sequence ID" value="AVK96701.1"/>
    <property type="molecule type" value="Genomic_DNA"/>
</dbReference>
<dbReference type="RefSeq" id="WP_024364728.1">
    <property type="nucleotide sequence ID" value="NZ_BJNS01000045.1"/>
</dbReference>
<sequence>MGEQYLIDQLVLHIGLYKKYQYKENEIGFYQNLEALRVLKGLSTHDEALDYAIAVTERVKAS</sequence>
<evidence type="ECO:0000313" key="1">
    <source>
        <dbReference type="EMBL" id="AVK96701.1"/>
    </source>
</evidence>
<dbReference type="Proteomes" id="UP000255295">
    <property type="component" value="Unassembled WGS sequence"/>
</dbReference>
<evidence type="ECO:0000313" key="3">
    <source>
        <dbReference type="Proteomes" id="UP000238825"/>
    </source>
</evidence>
<dbReference type="AlphaFoldDB" id="A0A2S0K044"/>
<gene>
    <name evidence="1" type="ORF">LS41612_10700</name>
    <name evidence="2" type="ORF">NCTC10338_02588</name>
</gene>
<evidence type="ECO:0000313" key="2">
    <source>
        <dbReference type="EMBL" id="SUV17485.1"/>
    </source>
</evidence>
<evidence type="ECO:0000313" key="4">
    <source>
        <dbReference type="Proteomes" id="UP000255295"/>
    </source>
</evidence>
<organism evidence="1 3">
    <name type="scientific">Lysinibacillus sphaericus</name>
    <name type="common">Bacillus sphaericus</name>
    <dbReference type="NCBI Taxonomy" id="1421"/>
    <lineage>
        <taxon>Bacteria</taxon>
        <taxon>Bacillati</taxon>
        <taxon>Bacillota</taxon>
        <taxon>Bacilli</taxon>
        <taxon>Bacillales</taxon>
        <taxon>Bacillaceae</taxon>
        <taxon>Lysinibacillus</taxon>
    </lineage>
</organism>
<reference evidence="2 4" key="2">
    <citation type="submission" date="2018-06" db="EMBL/GenBank/DDBJ databases">
        <authorList>
            <consortium name="Pathogen Informatics"/>
            <person name="Doyle S."/>
        </authorList>
    </citation>
    <scope>NUCLEOTIDE SEQUENCE [LARGE SCALE GENOMIC DNA]</scope>
    <source>
        <strain evidence="2 4">NCTC10338</strain>
    </source>
</reference>
<dbReference type="GeneID" id="48276669"/>
<reference evidence="1 3" key="1">
    <citation type="submission" date="2017-03" db="EMBL/GenBank/DDBJ databases">
        <title>The whole genome sequencing and assembly of Lysinibacillus sphaericus DSM 28T strain.</title>
        <authorList>
            <person name="Lee Y.-J."/>
            <person name="Yi H."/>
            <person name="Bahn Y.-S."/>
            <person name="Kim J.F."/>
            <person name="Lee D.-W."/>
        </authorList>
    </citation>
    <scope>NUCLEOTIDE SEQUENCE [LARGE SCALE GENOMIC DNA]</scope>
    <source>
        <strain evidence="1 3">DSM 28</strain>
    </source>
</reference>
<proteinExistence type="predicted"/>
<name>A0A2S0K044_LYSSH</name>
<dbReference type="Proteomes" id="UP000238825">
    <property type="component" value="Chromosome"/>
</dbReference>